<dbReference type="Proteomes" id="UP000267096">
    <property type="component" value="Unassembled WGS sequence"/>
</dbReference>
<organism evidence="4">
    <name type="scientific">Anisakis simplex</name>
    <name type="common">Herring worm</name>
    <dbReference type="NCBI Taxonomy" id="6269"/>
    <lineage>
        <taxon>Eukaryota</taxon>
        <taxon>Metazoa</taxon>
        <taxon>Ecdysozoa</taxon>
        <taxon>Nematoda</taxon>
        <taxon>Chromadorea</taxon>
        <taxon>Rhabditida</taxon>
        <taxon>Spirurina</taxon>
        <taxon>Ascaridomorpha</taxon>
        <taxon>Ascaridoidea</taxon>
        <taxon>Anisakidae</taxon>
        <taxon>Anisakis</taxon>
        <taxon>Anisakis simplex complex</taxon>
    </lineage>
</organism>
<protein>
    <submittedName>
        <fullName evidence="4">Ovule protein</fullName>
    </submittedName>
</protein>
<keyword evidence="3" id="KW-1185">Reference proteome</keyword>
<evidence type="ECO:0000256" key="1">
    <source>
        <dbReference type="SAM" id="MobiDB-lite"/>
    </source>
</evidence>
<dbReference type="WBParaSite" id="ASIM_0001091901-mRNA-1">
    <property type="protein sequence ID" value="ASIM_0001091901-mRNA-1"/>
    <property type="gene ID" value="ASIM_0001091901"/>
</dbReference>
<evidence type="ECO:0000313" key="4">
    <source>
        <dbReference type="WBParaSite" id="ASIM_0001091901-mRNA-1"/>
    </source>
</evidence>
<proteinExistence type="predicted"/>
<reference evidence="4" key="1">
    <citation type="submission" date="2017-02" db="UniProtKB">
        <authorList>
            <consortium name="WormBaseParasite"/>
        </authorList>
    </citation>
    <scope>IDENTIFICATION</scope>
</reference>
<dbReference type="AlphaFoldDB" id="A0A0M3JSG7"/>
<evidence type="ECO:0000313" key="3">
    <source>
        <dbReference type="Proteomes" id="UP000267096"/>
    </source>
</evidence>
<accession>A0A0M3JSG7</accession>
<gene>
    <name evidence="2" type="ORF">ASIM_LOCUS10477</name>
</gene>
<feature type="compositionally biased region" description="Polar residues" evidence="1">
    <location>
        <begin position="72"/>
        <end position="101"/>
    </location>
</feature>
<reference evidence="2 3" key="2">
    <citation type="submission" date="2018-11" db="EMBL/GenBank/DDBJ databases">
        <authorList>
            <consortium name="Pathogen Informatics"/>
        </authorList>
    </citation>
    <scope>NUCLEOTIDE SEQUENCE [LARGE SCALE GENOMIC DNA]</scope>
</reference>
<feature type="region of interest" description="Disordered" evidence="1">
    <location>
        <begin position="55"/>
        <end position="114"/>
    </location>
</feature>
<dbReference type="EMBL" id="UYRR01031001">
    <property type="protein sequence ID" value="VDK43051.1"/>
    <property type="molecule type" value="Genomic_DNA"/>
</dbReference>
<evidence type="ECO:0000313" key="2">
    <source>
        <dbReference type="EMBL" id="VDK43051.1"/>
    </source>
</evidence>
<feature type="region of interest" description="Disordered" evidence="1">
    <location>
        <begin position="127"/>
        <end position="152"/>
    </location>
</feature>
<sequence length="152" mass="16761">MAHMNYPLDCANLSTQANDHSSFDKETSNNNMMGQLQPMSAQQLCGSKQDTISSLTDLMHGSSDKRGRNKNHNSFADNNVSSVGSCVQTLLPSSSQYATDPNQDEQTKTDENFKGNGVMMLQKQSYSFTSHEENTNKKQVRGGNIVSNHHSL</sequence>
<name>A0A0M3JSG7_ANISI</name>